<feature type="compositionally biased region" description="Basic and acidic residues" evidence="3">
    <location>
        <begin position="174"/>
        <end position="205"/>
    </location>
</feature>
<dbReference type="Pfam" id="PF05667">
    <property type="entry name" value="CCDC22_CC"/>
    <property type="match status" value="1"/>
</dbReference>
<evidence type="ECO:0000259" key="4">
    <source>
        <dbReference type="Pfam" id="PF05667"/>
    </source>
</evidence>
<evidence type="ECO:0000259" key="5">
    <source>
        <dbReference type="Pfam" id="PF21674"/>
    </source>
</evidence>
<feature type="domain" description="CCDC22 coiled-coil" evidence="4">
    <location>
        <begin position="259"/>
        <end position="455"/>
    </location>
</feature>
<reference evidence="6" key="1">
    <citation type="submission" date="2020-06" db="EMBL/GenBank/DDBJ databases">
        <authorList>
            <person name="Li T."/>
            <person name="Hu X."/>
            <person name="Zhang T."/>
            <person name="Song X."/>
            <person name="Zhang H."/>
            <person name="Dai N."/>
            <person name="Sheng W."/>
            <person name="Hou X."/>
            <person name="Wei L."/>
        </authorList>
    </citation>
    <scope>NUCLEOTIDE SEQUENCE</scope>
    <source>
        <strain evidence="6">G01</strain>
        <tissue evidence="6">Leaf</tissue>
    </source>
</reference>
<sequence length="485" mass="55203">MEASEEILLNSLANSGVPIPAGVSSVHDLTPPTLFYVCSQALRLINGPHHASSFPASLPEDSTPDRVKICTDLASAFNNLGFNPDLSFHKFLYPSKEDLYKLVRFLVGKLSEASGALTSGDGENVQSEQILTGLQDLRLKTQALESNYKKSQDDLIKRPAEPNSVIHNVEISVEESKPTEQDFHPNERCTGYHDSDLSEKVESSRKNATGDNDGSQNQELLRKPMVAKYSELQHADEERGLLEAALEMVLDDQHPLEFYIEQLNNQMEAKKQKLKELETEWDAKEKALQEEKRNLEQSLIGLYPEAAGKLTERREIVLETESILSEIKRREEELSKLSSDLEKQPKLAPRRSYIERINEITKNSRKQDNDIQRILRDTRELQLESNTIQERLNRTYAIVNETIFREAKKDPVARQAYRLLTNIHESFEQIAEKILATDRSRRDAADYEAKLAIITARSLNMDKIQADLAAIRKENDLLEQCLHNL</sequence>
<dbReference type="EMBL" id="JACGWK010000005">
    <property type="protein sequence ID" value="KAL0353480.1"/>
    <property type="molecule type" value="Genomic_DNA"/>
</dbReference>
<dbReference type="PANTHER" id="PTHR15668:SF4">
    <property type="entry name" value="COILED-COIL DOMAIN-CONTAINING PROTEIN 22"/>
    <property type="match status" value="1"/>
</dbReference>
<dbReference type="AlphaFoldDB" id="A0AAW2PBP1"/>
<gene>
    <name evidence="6" type="ORF">Sangu_0929300</name>
</gene>
<comment type="similarity">
    <text evidence="1">Belongs to the CCDC22 family.</text>
</comment>
<dbReference type="InterPro" id="IPR048349">
    <property type="entry name" value="CCDC22_N"/>
</dbReference>
<dbReference type="InterPro" id="IPR008530">
    <property type="entry name" value="CCDC22"/>
</dbReference>
<evidence type="ECO:0000256" key="1">
    <source>
        <dbReference type="ARBA" id="ARBA00006438"/>
    </source>
</evidence>
<keyword evidence="2" id="KW-0175">Coiled coil</keyword>
<proteinExistence type="inferred from homology"/>
<feature type="region of interest" description="Disordered" evidence="3">
    <location>
        <begin position="173"/>
        <end position="220"/>
    </location>
</feature>
<evidence type="ECO:0000256" key="2">
    <source>
        <dbReference type="SAM" id="Coils"/>
    </source>
</evidence>
<feature type="coiled-coil region" evidence="2">
    <location>
        <begin position="256"/>
        <end position="298"/>
    </location>
</feature>
<reference evidence="6" key="2">
    <citation type="journal article" date="2024" name="Plant">
        <title>Genomic evolution and insights into agronomic trait innovations of Sesamum species.</title>
        <authorList>
            <person name="Miao H."/>
            <person name="Wang L."/>
            <person name="Qu L."/>
            <person name="Liu H."/>
            <person name="Sun Y."/>
            <person name="Le M."/>
            <person name="Wang Q."/>
            <person name="Wei S."/>
            <person name="Zheng Y."/>
            <person name="Lin W."/>
            <person name="Duan Y."/>
            <person name="Cao H."/>
            <person name="Xiong S."/>
            <person name="Wang X."/>
            <person name="Wei L."/>
            <person name="Li C."/>
            <person name="Ma Q."/>
            <person name="Ju M."/>
            <person name="Zhao R."/>
            <person name="Li G."/>
            <person name="Mu C."/>
            <person name="Tian Q."/>
            <person name="Mei H."/>
            <person name="Zhang T."/>
            <person name="Gao T."/>
            <person name="Zhang H."/>
        </authorList>
    </citation>
    <scope>NUCLEOTIDE SEQUENCE</scope>
    <source>
        <strain evidence="6">G01</strain>
    </source>
</reference>
<feature type="domain" description="CCDC22 N-terminal" evidence="5">
    <location>
        <begin position="1"/>
        <end position="111"/>
    </location>
</feature>
<evidence type="ECO:0000313" key="6">
    <source>
        <dbReference type="EMBL" id="KAL0353480.1"/>
    </source>
</evidence>
<organism evidence="6">
    <name type="scientific">Sesamum angustifolium</name>
    <dbReference type="NCBI Taxonomy" id="2727405"/>
    <lineage>
        <taxon>Eukaryota</taxon>
        <taxon>Viridiplantae</taxon>
        <taxon>Streptophyta</taxon>
        <taxon>Embryophyta</taxon>
        <taxon>Tracheophyta</taxon>
        <taxon>Spermatophyta</taxon>
        <taxon>Magnoliopsida</taxon>
        <taxon>eudicotyledons</taxon>
        <taxon>Gunneridae</taxon>
        <taxon>Pentapetalae</taxon>
        <taxon>asterids</taxon>
        <taxon>lamiids</taxon>
        <taxon>Lamiales</taxon>
        <taxon>Pedaliaceae</taxon>
        <taxon>Sesamum</taxon>
    </lineage>
</organism>
<dbReference type="PANTHER" id="PTHR15668">
    <property type="entry name" value="JM1 PROTEIN"/>
    <property type="match status" value="1"/>
</dbReference>
<dbReference type="GO" id="GO:2000060">
    <property type="term" value="P:positive regulation of ubiquitin-dependent protein catabolic process"/>
    <property type="evidence" value="ECO:0007669"/>
    <property type="project" value="TreeGrafter"/>
</dbReference>
<protein>
    <submittedName>
        <fullName evidence="6">Coiled-coil domain-containing protein 22</fullName>
    </submittedName>
</protein>
<accession>A0AAW2PBP1</accession>
<feature type="compositionally biased region" description="Polar residues" evidence="3">
    <location>
        <begin position="206"/>
        <end position="219"/>
    </location>
</feature>
<comment type="caution">
    <text evidence="6">The sequence shown here is derived from an EMBL/GenBank/DDBJ whole genome shotgun (WGS) entry which is preliminary data.</text>
</comment>
<dbReference type="GO" id="GO:0097602">
    <property type="term" value="F:cullin family protein binding"/>
    <property type="evidence" value="ECO:0007669"/>
    <property type="project" value="TreeGrafter"/>
</dbReference>
<name>A0AAW2PBP1_9LAMI</name>
<evidence type="ECO:0000256" key="3">
    <source>
        <dbReference type="SAM" id="MobiDB-lite"/>
    </source>
</evidence>
<dbReference type="Pfam" id="PF21674">
    <property type="entry name" value="CCDC22_N"/>
    <property type="match status" value="1"/>
</dbReference>
<dbReference type="InterPro" id="IPR048348">
    <property type="entry name" value="CCDC22_CC"/>
</dbReference>